<keyword evidence="1" id="KW-0175">Coiled coil</keyword>
<reference evidence="2" key="1">
    <citation type="journal article" date="2021" name="Mol. Ecol. Resour.">
        <title>Apolygus lucorum genome provides insights into omnivorousness and mesophyll feeding.</title>
        <authorList>
            <person name="Liu Y."/>
            <person name="Liu H."/>
            <person name="Wang H."/>
            <person name="Huang T."/>
            <person name="Liu B."/>
            <person name="Yang B."/>
            <person name="Yin L."/>
            <person name="Li B."/>
            <person name="Zhang Y."/>
            <person name="Zhang S."/>
            <person name="Jiang F."/>
            <person name="Zhang X."/>
            <person name="Ren Y."/>
            <person name="Wang B."/>
            <person name="Wang S."/>
            <person name="Lu Y."/>
            <person name="Wu K."/>
            <person name="Fan W."/>
            <person name="Wang G."/>
        </authorList>
    </citation>
    <scope>NUCLEOTIDE SEQUENCE</scope>
    <source>
        <strain evidence="2">12Hb</strain>
    </source>
</reference>
<name>A0A8S9X4C1_APOLU</name>
<evidence type="ECO:0000256" key="1">
    <source>
        <dbReference type="SAM" id="Coils"/>
    </source>
</evidence>
<dbReference type="OrthoDB" id="8048242at2759"/>
<protein>
    <submittedName>
        <fullName evidence="2">Uncharacterized protein</fullName>
    </submittedName>
</protein>
<organism evidence="2 3">
    <name type="scientific">Apolygus lucorum</name>
    <name type="common">Small green plant bug</name>
    <name type="synonym">Lygocoris lucorum</name>
    <dbReference type="NCBI Taxonomy" id="248454"/>
    <lineage>
        <taxon>Eukaryota</taxon>
        <taxon>Metazoa</taxon>
        <taxon>Ecdysozoa</taxon>
        <taxon>Arthropoda</taxon>
        <taxon>Hexapoda</taxon>
        <taxon>Insecta</taxon>
        <taxon>Pterygota</taxon>
        <taxon>Neoptera</taxon>
        <taxon>Paraneoptera</taxon>
        <taxon>Hemiptera</taxon>
        <taxon>Heteroptera</taxon>
        <taxon>Panheteroptera</taxon>
        <taxon>Cimicomorpha</taxon>
        <taxon>Miridae</taxon>
        <taxon>Mirini</taxon>
        <taxon>Apolygus</taxon>
    </lineage>
</organism>
<evidence type="ECO:0000313" key="3">
    <source>
        <dbReference type="Proteomes" id="UP000466442"/>
    </source>
</evidence>
<dbReference type="AlphaFoldDB" id="A0A8S9X4C1"/>
<feature type="coiled-coil region" evidence="1">
    <location>
        <begin position="14"/>
        <end position="41"/>
    </location>
</feature>
<evidence type="ECO:0000313" key="2">
    <source>
        <dbReference type="EMBL" id="KAF6203960.1"/>
    </source>
</evidence>
<comment type="caution">
    <text evidence="2">The sequence shown here is derived from an EMBL/GenBank/DDBJ whole genome shotgun (WGS) entry which is preliminary data.</text>
</comment>
<sequence length="246" mass="27695">MNEKFSTLATKNDFETLRVEISELKEENRTLRDEMAMMRESSLQKDRRLEYLELQARKKNLILKGLVFRENEDLYRVVQRFFSEILGFSDRMICVSSVQRVGSRSITGGLLLVSLVSLEDKWSIIGRTGRLQGTGYGVSQDYSPEVRHNRFKLLRLKSEIKKMNANAKCVLRADFLTVENQTFVWNDSSGFVGKAVDGSFVTAPSTIMGLDVAALVSRLRTEEKAWLGRRSVVAKAASPGAADGVS</sequence>
<keyword evidence="3" id="KW-1185">Reference proteome</keyword>
<accession>A0A8S9X4C1</accession>
<dbReference type="Proteomes" id="UP000466442">
    <property type="component" value="Unassembled WGS sequence"/>
</dbReference>
<proteinExistence type="predicted"/>
<dbReference type="EMBL" id="WIXP02000010">
    <property type="protein sequence ID" value="KAF6203960.1"/>
    <property type="molecule type" value="Genomic_DNA"/>
</dbReference>
<gene>
    <name evidence="2" type="ORF">GE061_002298</name>
</gene>